<dbReference type="OrthoDB" id="1896642at2759"/>
<feature type="domain" description="MADS-box" evidence="6">
    <location>
        <begin position="9"/>
        <end position="69"/>
    </location>
</feature>
<dbReference type="RefSeq" id="XP_030515552.1">
    <property type="nucleotide sequence ID" value="XM_030659692.1"/>
</dbReference>
<keyword evidence="2" id="KW-0805">Transcription regulation</keyword>
<keyword evidence="4" id="KW-0804">Transcription</keyword>
<keyword evidence="7" id="KW-1185">Reference proteome</keyword>
<evidence type="ECO:0000313" key="8">
    <source>
        <dbReference type="RefSeq" id="XP_030515552.1"/>
    </source>
</evidence>
<dbReference type="PROSITE" id="PS50066">
    <property type="entry name" value="MADS_BOX_2"/>
    <property type="match status" value="1"/>
</dbReference>
<keyword evidence="3" id="KW-0238">DNA-binding</keyword>
<evidence type="ECO:0000256" key="5">
    <source>
        <dbReference type="ARBA" id="ARBA00023242"/>
    </source>
</evidence>
<comment type="subcellular location">
    <subcellularLocation>
        <location evidence="1">Nucleus</location>
    </subcellularLocation>
</comment>
<dbReference type="InterPro" id="IPR002100">
    <property type="entry name" value="TF_MADSbox"/>
</dbReference>
<dbReference type="GO" id="GO:0046983">
    <property type="term" value="F:protein dimerization activity"/>
    <property type="evidence" value="ECO:0007669"/>
    <property type="project" value="InterPro"/>
</dbReference>
<dbReference type="PANTHER" id="PTHR11945:SF723">
    <property type="entry name" value="AGAMOUS-LIKE MADS-BOX PROTEIN AGL62"/>
    <property type="match status" value="1"/>
</dbReference>
<organism evidence="7 8">
    <name type="scientific">Rhodamnia argentea</name>
    <dbReference type="NCBI Taxonomy" id="178133"/>
    <lineage>
        <taxon>Eukaryota</taxon>
        <taxon>Viridiplantae</taxon>
        <taxon>Streptophyta</taxon>
        <taxon>Embryophyta</taxon>
        <taxon>Tracheophyta</taxon>
        <taxon>Spermatophyta</taxon>
        <taxon>Magnoliopsida</taxon>
        <taxon>eudicotyledons</taxon>
        <taxon>Gunneridae</taxon>
        <taxon>Pentapetalae</taxon>
        <taxon>rosids</taxon>
        <taxon>malvids</taxon>
        <taxon>Myrtales</taxon>
        <taxon>Myrtaceae</taxon>
        <taxon>Myrtoideae</taxon>
        <taxon>Myrteae</taxon>
        <taxon>Australasian group</taxon>
        <taxon>Rhodamnia</taxon>
    </lineage>
</organism>
<dbReference type="AlphaFoldDB" id="A0A8B8MZK5"/>
<dbReference type="Proteomes" id="UP000827889">
    <property type="component" value="Chromosome 6"/>
</dbReference>
<dbReference type="SMART" id="SM00432">
    <property type="entry name" value="MADS"/>
    <property type="match status" value="1"/>
</dbReference>
<evidence type="ECO:0000259" key="6">
    <source>
        <dbReference type="PROSITE" id="PS50066"/>
    </source>
</evidence>
<reference evidence="8" key="1">
    <citation type="submission" date="2025-08" db="UniProtKB">
        <authorList>
            <consortium name="RefSeq"/>
        </authorList>
    </citation>
    <scope>IDENTIFICATION</scope>
    <source>
        <tissue evidence="8">Leaf</tissue>
    </source>
</reference>
<evidence type="ECO:0000256" key="3">
    <source>
        <dbReference type="ARBA" id="ARBA00023125"/>
    </source>
</evidence>
<evidence type="ECO:0000256" key="4">
    <source>
        <dbReference type="ARBA" id="ARBA00023163"/>
    </source>
</evidence>
<name>A0A8B8MZK5_9MYRT</name>
<sequence length="174" mass="18907">MAETKRQTLGRRRTECKIIEDKAAREVTFSKRHRGMFWKASELAVLCGAEVAIIAYSPHGNPFVFGHPSADAVIDRYISGGGGARASEAATSAATQAIDKRKKQYQDAASKLKEVKGDAVEAGGRRAAGNLFGGMWWDGDVDDGMGVEELEHYVASLENMMKKVADKINTKVCI</sequence>
<dbReference type="Gene3D" id="3.40.1810.10">
    <property type="entry name" value="Transcription factor, MADS-box"/>
    <property type="match status" value="1"/>
</dbReference>
<evidence type="ECO:0000256" key="2">
    <source>
        <dbReference type="ARBA" id="ARBA00023015"/>
    </source>
</evidence>
<dbReference type="PANTHER" id="PTHR11945">
    <property type="entry name" value="MADS BOX PROTEIN"/>
    <property type="match status" value="1"/>
</dbReference>
<accession>A0A8B8MZK5</accession>
<keyword evidence="5" id="KW-0539">Nucleus</keyword>
<dbReference type="GO" id="GO:0000978">
    <property type="term" value="F:RNA polymerase II cis-regulatory region sequence-specific DNA binding"/>
    <property type="evidence" value="ECO:0007669"/>
    <property type="project" value="TreeGrafter"/>
</dbReference>
<dbReference type="InterPro" id="IPR036879">
    <property type="entry name" value="TF_MADSbox_sf"/>
</dbReference>
<dbReference type="PRINTS" id="PR00404">
    <property type="entry name" value="MADSDOMAIN"/>
</dbReference>
<dbReference type="Pfam" id="PF00319">
    <property type="entry name" value="SRF-TF"/>
    <property type="match status" value="1"/>
</dbReference>
<dbReference type="SUPFAM" id="SSF55455">
    <property type="entry name" value="SRF-like"/>
    <property type="match status" value="1"/>
</dbReference>
<evidence type="ECO:0000313" key="7">
    <source>
        <dbReference type="Proteomes" id="UP000827889"/>
    </source>
</evidence>
<protein>
    <submittedName>
        <fullName evidence="8">Agamous-like MADS-box protein AGL61</fullName>
    </submittedName>
</protein>
<dbReference type="GeneID" id="115729216"/>
<evidence type="ECO:0000256" key="1">
    <source>
        <dbReference type="ARBA" id="ARBA00004123"/>
    </source>
</evidence>
<dbReference type="GO" id="GO:0000981">
    <property type="term" value="F:DNA-binding transcription factor activity, RNA polymerase II-specific"/>
    <property type="evidence" value="ECO:0007669"/>
    <property type="project" value="TreeGrafter"/>
</dbReference>
<proteinExistence type="predicted"/>
<gene>
    <name evidence="8" type="primary">LOC115729216</name>
</gene>
<dbReference type="GO" id="GO:0005634">
    <property type="term" value="C:nucleus"/>
    <property type="evidence" value="ECO:0007669"/>
    <property type="project" value="UniProtKB-SubCell"/>
</dbReference>
<dbReference type="FunFam" id="3.40.1810.10:FF:000006">
    <property type="entry name" value="Agamous-like MADS-box protein AGL62"/>
    <property type="match status" value="1"/>
</dbReference>
<dbReference type="KEGG" id="rarg:115729216"/>